<keyword evidence="2" id="KW-0815">Transposition</keyword>
<dbReference type="Gene3D" id="1.10.10.60">
    <property type="entry name" value="Homeodomain-like"/>
    <property type="match status" value="1"/>
</dbReference>
<dbReference type="EMBL" id="CP071382">
    <property type="protein sequence ID" value="QSV46959.1"/>
    <property type="molecule type" value="Genomic_DNA"/>
</dbReference>
<keyword evidence="4" id="KW-0233">DNA recombination</keyword>
<protein>
    <submittedName>
        <fullName evidence="7">IS21 family transposase</fullName>
    </submittedName>
</protein>
<evidence type="ECO:0000313" key="11">
    <source>
        <dbReference type="Proteomes" id="UP000663651"/>
    </source>
</evidence>
<keyword evidence="11" id="KW-1185">Reference proteome</keyword>
<organism evidence="7 11">
    <name type="scientific">Geobacter benzoatilyticus</name>
    <dbReference type="NCBI Taxonomy" id="2815309"/>
    <lineage>
        <taxon>Bacteria</taxon>
        <taxon>Pseudomonadati</taxon>
        <taxon>Thermodesulfobacteriota</taxon>
        <taxon>Desulfuromonadia</taxon>
        <taxon>Geobacterales</taxon>
        <taxon>Geobacteraceae</taxon>
        <taxon>Geobacter</taxon>
    </lineage>
</organism>
<dbReference type="Gene3D" id="3.30.420.10">
    <property type="entry name" value="Ribonuclease H-like superfamily/Ribonuclease H"/>
    <property type="match status" value="1"/>
</dbReference>
<dbReference type="EMBL" id="CP071382">
    <property type="protein sequence ID" value="QSV45297.1"/>
    <property type="molecule type" value="Genomic_DNA"/>
</dbReference>
<dbReference type="EMBL" id="CP071382">
    <property type="protein sequence ID" value="QSV45948.1"/>
    <property type="molecule type" value="Genomic_DNA"/>
</dbReference>
<comment type="similarity">
    <text evidence="1">Belongs to the transposase IS21/IS408/IS1162 family.</text>
</comment>
<evidence type="ECO:0000313" key="9">
    <source>
        <dbReference type="EMBL" id="QSV46273.1"/>
    </source>
</evidence>
<name>A0ABX7Q1M4_9BACT</name>
<evidence type="ECO:0000259" key="6">
    <source>
        <dbReference type="PROSITE" id="PS50994"/>
    </source>
</evidence>
<dbReference type="SUPFAM" id="SSF53098">
    <property type="entry name" value="Ribonuclease H-like"/>
    <property type="match status" value="1"/>
</dbReference>
<dbReference type="InterPro" id="IPR012337">
    <property type="entry name" value="RNaseH-like_sf"/>
</dbReference>
<reference evidence="7 11" key="1">
    <citation type="submission" date="2021-03" db="EMBL/GenBank/DDBJ databases">
        <title>Geobacter metallireducens gen. nov. sp. nov., a microorganism capable of coupling the complete oxidation of organic compounds to the reduction of iron and other metals.</title>
        <authorList>
            <person name="Li Y."/>
        </authorList>
    </citation>
    <scope>NUCLEOTIDE SEQUENCE [LARGE SCALE GENOMIC DNA]</scope>
    <source>
        <strain evidence="7 11">Jerry-YX</strain>
    </source>
</reference>
<dbReference type="EMBL" id="CP071382">
    <property type="protein sequence ID" value="QSV46273.1"/>
    <property type="molecule type" value="Genomic_DNA"/>
</dbReference>
<gene>
    <name evidence="7" type="primary">istA</name>
    <name evidence="8" type="ORF">JZM60_01230</name>
    <name evidence="9" type="ORF">JZM60_03060</name>
    <name evidence="10" type="ORF">JZM60_06755</name>
    <name evidence="7" type="ORF">JZM60_14385</name>
</gene>
<evidence type="ECO:0000259" key="5">
    <source>
        <dbReference type="PROSITE" id="PS50531"/>
    </source>
</evidence>
<keyword evidence="3" id="KW-0238">DNA-binding</keyword>
<evidence type="ECO:0000256" key="2">
    <source>
        <dbReference type="ARBA" id="ARBA00022578"/>
    </source>
</evidence>
<evidence type="ECO:0000313" key="7">
    <source>
        <dbReference type="EMBL" id="QSV45297.1"/>
    </source>
</evidence>
<feature type="domain" description="HTH IS21-type" evidence="5">
    <location>
        <begin position="5"/>
        <end position="67"/>
    </location>
</feature>
<evidence type="ECO:0000256" key="4">
    <source>
        <dbReference type="ARBA" id="ARBA00023172"/>
    </source>
</evidence>
<dbReference type="Pfam" id="PF00665">
    <property type="entry name" value="rve"/>
    <property type="match status" value="1"/>
</dbReference>
<sequence>MIGKEECMEVRILKKQGKSIREISRITGLCRNTVRKFLRSTADPRYKERVKRPGKLDPFKAFLEERVKAALPHRIPAPVLAREIKSLGYEGCERTVRTFLATLYSRVTPEPVVRFETEPGKQMQADWCELRKGKHPLYAFVGTLGFSRDSFVIFTTSQAFDVLRECHEMAFSFFGGVPREVLYDNMKTVVLERNAFGEGNHRFHSGLWDTAKHFGFIPRLCKPYRAKTKGKVERFNRYLRYSFYYPLVSRLKQAGLTLDVATANIEVRNWLKDVANCRIHGETGERPCDRLEIERPAMLSLPPRVAVEPGKPEIITPMPWPVIPLQRPASFYEQILQEGRL</sequence>
<accession>A0ABX7Q1M4</accession>
<dbReference type="RefSeq" id="WP_207163102.1">
    <property type="nucleotide sequence ID" value="NZ_CP071382.1"/>
</dbReference>
<dbReference type="InterPro" id="IPR036397">
    <property type="entry name" value="RNaseH_sf"/>
</dbReference>
<dbReference type="PANTHER" id="PTHR35004:SF6">
    <property type="entry name" value="TRANSPOSASE"/>
    <property type="match status" value="1"/>
</dbReference>
<dbReference type="InterPro" id="IPR001584">
    <property type="entry name" value="Integrase_cat-core"/>
</dbReference>
<evidence type="ECO:0000313" key="8">
    <source>
        <dbReference type="EMBL" id="QSV45948.1"/>
    </source>
</evidence>
<dbReference type="PROSITE" id="PS50994">
    <property type="entry name" value="INTEGRASE"/>
    <property type="match status" value="1"/>
</dbReference>
<evidence type="ECO:0000256" key="1">
    <source>
        <dbReference type="ARBA" id="ARBA00009277"/>
    </source>
</evidence>
<dbReference type="NCBIfam" id="NF033546">
    <property type="entry name" value="transpos_IS21"/>
    <property type="match status" value="1"/>
</dbReference>
<feature type="domain" description="Integrase catalytic" evidence="6">
    <location>
        <begin position="115"/>
        <end position="295"/>
    </location>
</feature>
<dbReference type="PROSITE" id="PS50531">
    <property type="entry name" value="HTH_IS21"/>
    <property type="match status" value="1"/>
</dbReference>
<dbReference type="PANTHER" id="PTHR35004">
    <property type="entry name" value="TRANSPOSASE RV3428C-RELATED"/>
    <property type="match status" value="1"/>
</dbReference>
<dbReference type="Proteomes" id="UP000663651">
    <property type="component" value="Chromosome"/>
</dbReference>
<proteinExistence type="inferred from homology"/>
<evidence type="ECO:0000313" key="10">
    <source>
        <dbReference type="EMBL" id="QSV46959.1"/>
    </source>
</evidence>
<dbReference type="InterPro" id="IPR017894">
    <property type="entry name" value="HTH_IS21_transposase_type"/>
</dbReference>
<evidence type="ECO:0000256" key="3">
    <source>
        <dbReference type="ARBA" id="ARBA00023125"/>
    </source>
</evidence>